<dbReference type="InterPro" id="IPR051818">
    <property type="entry name" value="TPP_dependent_decarboxylase"/>
</dbReference>
<evidence type="ECO:0000313" key="5">
    <source>
        <dbReference type="Proteomes" id="UP000392064"/>
    </source>
</evidence>
<dbReference type="GO" id="GO:0030976">
    <property type="term" value="F:thiamine pyrophosphate binding"/>
    <property type="evidence" value="ECO:0007669"/>
    <property type="project" value="InterPro"/>
</dbReference>
<dbReference type="InterPro" id="IPR029061">
    <property type="entry name" value="THDP-binding"/>
</dbReference>
<evidence type="ECO:0000256" key="2">
    <source>
        <dbReference type="ARBA" id="ARBA00023239"/>
    </source>
</evidence>
<keyword evidence="2" id="KW-0456">Lyase</keyword>
<feature type="domain" description="Thiamine pyrophosphate enzyme TPP-binding" evidence="3">
    <location>
        <begin position="39"/>
        <end position="163"/>
    </location>
</feature>
<dbReference type="Pfam" id="PF02775">
    <property type="entry name" value="TPP_enzyme_C"/>
    <property type="match status" value="1"/>
</dbReference>
<evidence type="ECO:0000313" key="4">
    <source>
        <dbReference type="EMBL" id="QGG40330.1"/>
    </source>
</evidence>
<reference evidence="4 5" key="1">
    <citation type="submission" date="2019-11" db="EMBL/GenBank/DDBJ databases">
        <authorList>
            <person name="Li J."/>
        </authorList>
    </citation>
    <scope>NUCLEOTIDE SEQUENCE [LARGE SCALE GENOMIC DNA]</scope>
    <source>
        <strain evidence="4 5">MF47</strain>
    </source>
</reference>
<dbReference type="Gene3D" id="3.40.50.970">
    <property type="match status" value="1"/>
</dbReference>
<dbReference type="AlphaFoldDB" id="A0A5Q2MK50"/>
<dbReference type="Proteomes" id="UP000392064">
    <property type="component" value="Chromosome"/>
</dbReference>
<dbReference type="EMBL" id="CP045737">
    <property type="protein sequence ID" value="QGG40330.1"/>
    <property type="molecule type" value="Genomic_DNA"/>
</dbReference>
<dbReference type="GO" id="GO:0016831">
    <property type="term" value="F:carboxy-lyase activity"/>
    <property type="evidence" value="ECO:0007669"/>
    <property type="project" value="UniProtKB-KW"/>
</dbReference>
<sequence length="208" mass="21958">MSDTLNHGAVLQNLADLRTDNDVVIATMTGGMAWPKYSKHAMDLISMAPMGMASPFGHGIALGRPDLGVVVVDTDGSILMNLGTLVTIGGQKPKKFLHIIMENGGYDITGGQKLPGVGTQSVPDFAKSVGYTRASRISEFSELGPALEEAVNDMHEGAGPILLSIVVPSEFDWADLPALTQSEEGQARLGQPGYENLRDNIAARPVSA</sequence>
<evidence type="ECO:0000259" key="3">
    <source>
        <dbReference type="Pfam" id="PF02775"/>
    </source>
</evidence>
<protein>
    <recommendedName>
        <fullName evidence="3">Thiamine pyrophosphate enzyme TPP-binding domain-containing protein</fullName>
    </recommendedName>
</protein>
<keyword evidence="5" id="KW-1185">Reference proteome</keyword>
<dbReference type="PANTHER" id="PTHR42818:SF1">
    <property type="entry name" value="SULFOPYRUVATE DECARBOXYLASE"/>
    <property type="match status" value="1"/>
</dbReference>
<dbReference type="SUPFAM" id="SSF52518">
    <property type="entry name" value="Thiamin diphosphate-binding fold (THDP-binding)"/>
    <property type="match status" value="1"/>
</dbReference>
<evidence type="ECO:0000256" key="1">
    <source>
        <dbReference type="ARBA" id="ARBA00022793"/>
    </source>
</evidence>
<dbReference type="InterPro" id="IPR011766">
    <property type="entry name" value="TPP_enzyme_TPP-bd"/>
</dbReference>
<dbReference type="PANTHER" id="PTHR42818">
    <property type="entry name" value="SULFOPYRUVATE DECARBOXYLASE SUBUNIT ALPHA"/>
    <property type="match status" value="1"/>
</dbReference>
<organism evidence="4 5">
    <name type="scientific">Aeromicrobium yanjiei</name>
    <dbReference type="NCBI Taxonomy" id="2662028"/>
    <lineage>
        <taxon>Bacteria</taxon>
        <taxon>Bacillati</taxon>
        <taxon>Actinomycetota</taxon>
        <taxon>Actinomycetes</taxon>
        <taxon>Propionibacteriales</taxon>
        <taxon>Nocardioidaceae</taxon>
        <taxon>Aeromicrobium</taxon>
    </lineage>
</organism>
<accession>A0A5Q2MK50</accession>
<proteinExistence type="predicted"/>
<keyword evidence="1" id="KW-0210">Decarboxylase</keyword>
<gene>
    <name evidence="4" type="ORF">GEV26_02500</name>
</gene>
<name>A0A5Q2MK50_9ACTN</name>
<dbReference type="GO" id="GO:0000287">
    <property type="term" value="F:magnesium ion binding"/>
    <property type="evidence" value="ECO:0007669"/>
    <property type="project" value="UniProtKB-ARBA"/>
</dbReference>
<dbReference type="KEGG" id="aef:GEV26_02500"/>
<dbReference type="RefSeq" id="WP_153651602.1">
    <property type="nucleotide sequence ID" value="NZ_CP045737.1"/>
</dbReference>